<dbReference type="Proteomes" id="UP001058602">
    <property type="component" value="Chromosome 2"/>
</dbReference>
<name>A0ABY5LN09_9VIBR</name>
<gene>
    <name evidence="1" type="ORF">NP165_17805</name>
</gene>
<dbReference type="RefSeq" id="WP_077261310.1">
    <property type="nucleotide sequence ID" value="NZ_CP102097.1"/>
</dbReference>
<dbReference type="EMBL" id="CP102097">
    <property type="protein sequence ID" value="UUM32152.1"/>
    <property type="molecule type" value="Genomic_DNA"/>
</dbReference>
<accession>A0ABY5LN09</accession>
<keyword evidence="2" id="KW-1185">Reference proteome</keyword>
<organism evidence="1 2">
    <name type="scientific">Vibrio japonicus</name>
    <dbReference type="NCBI Taxonomy" id="1824638"/>
    <lineage>
        <taxon>Bacteria</taxon>
        <taxon>Pseudomonadati</taxon>
        <taxon>Pseudomonadota</taxon>
        <taxon>Gammaproteobacteria</taxon>
        <taxon>Vibrionales</taxon>
        <taxon>Vibrionaceae</taxon>
        <taxon>Vibrio</taxon>
    </lineage>
</organism>
<protein>
    <submittedName>
        <fullName evidence="1">Uncharacterized protein</fullName>
    </submittedName>
</protein>
<evidence type="ECO:0000313" key="1">
    <source>
        <dbReference type="EMBL" id="UUM32152.1"/>
    </source>
</evidence>
<reference evidence="1" key="1">
    <citation type="submission" date="2022-07" db="EMBL/GenBank/DDBJ databases">
        <title>Complete genome of Vibrio japonicus strain JCM 31412T and phylogenomic assessment of the Nereis clade of the genus Vibrio.</title>
        <authorList>
            <person name="Shlafstein M.D."/>
            <person name="Emsley S.A."/>
            <person name="Ushijima B."/>
            <person name="Videau P."/>
            <person name="Saw J.H."/>
        </authorList>
    </citation>
    <scope>NUCLEOTIDE SEQUENCE</scope>
    <source>
        <strain evidence="1">JCM 31412</strain>
    </source>
</reference>
<evidence type="ECO:0000313" key="2">
    <source>
        <dbReference type="Proteomes" id="UP001058602"/>
    </source>
</evidence>
<sequence>MNTTITQDDWKDYLFKLYFGKQEPLVACVERAYRDFNRTLHDFAKLENKEEVKESATNLIVASFKSIKTSKISCQSEFTEWHKSLCYQLKEVYEKGNYRDFHIGQAQKWINMTFKYIYTHGNTYLSGYDFLYKFCHVPIDNILLKELKPYSPPKLETAWSRINSYSTYMEFQDWFSKFDKLPLDVEFKVWRGEKI</sequence>
<proteinExistence type="predicted"/>